<evidence type="ECO:0008006" key="9">
    <source>
        <dbReference type="Google" id="ProtNLM"/>
    </source>
</evidence>
<gene>
    <name evidence="7" type="ORF">K7432_005231</name>
</gene>
<dbReference type="Proteomes" id="UP001479436">
    <property type="component" value="Unassembled WGS sequence"/>
</dbReference>
<evidence type="ECO:0000256" key="3">
    <source>
        <dbReference type="ARBA" id="ARBA00022989"/>
    </source>
</evidence>
<name>A0ABR2WX15_9FUNG</name>
<dbReference type="Gene3D" id="1.20.1070.10">
    <property type="entry name" value="Rhodopsin 7-helix transmembrane proteins"/>
    <property type="match status" value="1"/>
</dbReference>
<accession>A0ABR2WX15</accession>
<evidence type="ECO:0000256" key="6">
    <source>
        <dbReference type="SAM" id="Phobius"/>
    </source>
</evidence>
<protein>
    <recommendedName>
        <fullName evidence="9">G-protein coupled receptors family 2 profile 2 domain-containing protein</fullName>
    </recommendedName>
</protein>
<feature type="region of interest" description="Disordered" evidence="5">
    <location>
        <begin position="399"/>
        <end position="419"/>
    </location>
</feature>
<dbReference type="PANTHER" id="PTHR23112">
    <property type="entry name" value="G PROTEIN-COUPLED RECEPTOR 157-RELATED"/>
    <property type="match status" value="1"/>
</dbReference>
<evidence type="ECO:0000256" key="1">
    <source>
        <dbReference type="ARBA" id="ARBA00004141"/>
    </source>
</evidence>
<comment type="caution">
    <text evidence="7">The sequence shown here is derived from an EMBL/GenBank/DDBJ whole genome shotgun (WGS) entry which is preliminary data.</text>
</comment>
<proteinExistence type="predicted"/>
<reference evidence="7 8" key="1">
    <citation type="submission" date="2023-04" db="EMBL/GenBank/DDBJ databases">
        <title>Genome of Basidiobolus ranarum AG-B5.</title>
        <authorList>
            <person name="Stajich J.E."/>
            <person name="Carter-House D."/>
            <person name="Gryganskyi A."/>
        </authorList>
    </citation>
    <scope>NUCLEOTIDE SEQUENCE [LARGE SCALE GENOMIC DNA]</scope>
    <source>
        <strain evidence="7 8">AG-B5</strain>
    </source>
</reference>
<comment type="subcellular location">
    <subcellularLocation>
        <location evidence="1">Membrane</location>
        <topology evidence="1">Multi-pass membrane protein</topology>
    </subcellularLocation>
</comment>
<sequence>MLTSAPVFSNVNSQYGSVFTAAVAANCISIVFSALAFLMLVGLKYYDRHLVDRVSLRLNKWVALVDVGYCGAQILNIQNNKDTVWCMLSVWLLILFTLLYLFLNTMIAFNLQIVFVHGKNNTSSYVKYYYGASLFLSLLISITPFFERKYGFYAESKTCWWTNGYTSRTILWEWMTYLGWIVASVLYCIIAIGLVIYKLIKESRLIRSHIHHTTNHELGSEWQGKTNIDKDILKAVRRILLYPMIPIFTQGINIVQEMDIYIHRRANFPLFFLAYFAGSLQGTFNAIVLLFDPAVIHAWKRIQADITDRYIHSLSSNPYNEVGIASWKPQILFWCLKKCLLSDNRNTQENEASERPYLVHLNQATNSDTSLSMAGMEERRYEIYSVNSQSLDVNKTEITNERKSTNHSEGFRKEASLYL</sequence>
<feature type="transmembrane region" description="Helical" evidence="6">
    <location>
        <begin position="90"/>
        <end position="116"/>
    </location>
</feature>
<evidence type="ECO:0000256" key="5">
    <source>
        <dbReference type="SAM" id="MobiDB-lite"/>
    </source>
</evidence>
<feature type="transmembrane region" description="Helical" evidence="6">
    <location>
        <begin position="128"/>
        <end position="146"/>
    </location>
</feature>
<evidence type="ECO:0000256" key="4">
    <source>
        <dbReference type="ARBA" id="ARBA00023136"/>
    </source>
</evidence>
<dbReference type="PANTHER" id="PTHR23112:SF0">
    <property type="entry name" value="TRANSMEMBRANE PROTEIN 116"/>
    <property type="match status" value="1"/>
</dbReference>
<dbReference type="EMBL" id="JASJQH010000201">
    <property type="protein sequence ID" value="KAK9766000.1"/>
    <property type="molecule type" value="Genomic_DNA"/>
</dbReference>
<keyword evidence="2 6" id="KW-0812">Transmembrane</keyword>
<evidence type="ECO:0000313" key="7">
    <source>
        <dbReference type="EMBL" id="KAK9766000.1"/>
    </source>
</evidence>
<feature type="transmembrane region" description="Helical" evidence="6">
    <location>
        <begin position="268"/>
        <end position="291"/>
    </location>
</feature>
<keyword evidence="3 6" id="KW-1133">Transmembrane helix</keyword>
<evidence type="ECO:0000313" key="8">
    <source>
        <dbReference type="Proteomes" id="UP001479436"/>
    </source>
</evidence>
<feature type="transmembrane region" description="Helical" evidence="6">
    <location>
        <begin position="20"/>
        <end position="46"/>
    </location>
</feature>
<keyword evidence="4 6" id="KW-0472">Membrane</keyword>
<keyword evidence="8" id="KW-1185">Reference proteome</keyword>
<organism evidence="7 8">
    <name type="scientific">Basidiobolus ranarum</name>
    <dbReference type="NCBI Taxonomy" id="34480"/>
    <lineage>
        <taxon>Eukaryota</taxon>
        <taxon>Fungi</taxon>
        <taxon>Fungi incertae sedis</taxon>
        <taxon>Zoopagomycota</taxon>
        <taxon>Entomophthoromycotina</taxon>
        <taxon>Basidiobolomycetes</taxon>
        <taxon>Basidiobolales</taxon>
        <taxon>Basidiobolaceae</taxon>
        <taxon>Basidiobolus</taxon>
    </lineage>
</organism>
<evidence type="ECO:0000256" key="2">
    <source>
        <dbReference type="ARBA" id="ARBA00022692"/>
    </source>
</evidence>
<feature type="transmembrane region" description="Helical" evidence="6">
    <location>
        <begin position="177"/>
        <end position="200"/>
    </location>
</feature>